<protein>
    <submittedName>
        <fullName evidence="3">Serpin B</fullName>
    </submittedName>
</protein>
<feature type="domain" description="Serpin" evidence="2">
    <location>
        <begin position="11"/>
        <end position="369"/>
    </location>
</feature>
<dbReference type="InterPro" id="IPR023796">
    <property type="entry name" value="Serpin_dom"/>
</dbReference>
<gene>
    <name evidence="3" type="ORF">FHX42_002825</name>
</gene>
<reference evidence="3 4" key="1">
    <citation type="submission" date="2020-07" db="EMBL/GenBank/DDBJ databases">
        <title>Sequencing the genomes of 1000 actinobacteria strains.</title>
        <authorList>
            <person name="Klenk H.-P."/>
        </authorList>
    </citation>
    <scope>NUCLEOTIDE SEQUENCE [LARGE SCALE GENOMIC DNA]</scope>
    <source>
        <strain evidence="3 4">DSM 45975</strain>
    </source>
</reference>
<dbReference type="RefSeq" id="WP_182544650.1">
    <property type="nucleotide sequence ID" value="NZ_JACGWZ010000003.1"/>
</dbReference>
<proteinExistence type="inferred from homology"/>
<dbReference type="AlphaFoldDB" id="A0A839DVF4"/>
<dbReference type="PROSITE" id="PS00284">
    <property type="entry name" value="SERPIN"/>
    <property type="match status" value="1"/>
</dbReference>
<dbReference type="InterPro" id="IPR042178">
    <property type="entry name" value="Serpin_sf_1"/>
</dbReference>
<evidence type="ECO:0000313" key="4">
    <source>
        <dbReference type="Proteomes" id="UP000569329"/>
    </source>
</evidence>
<comment type="similarity">
    <text evidence="1">Belongs to the serpin family.</text>
</comment>
<evidence type="ECO:0000259" key="2">
    <source>
        <dbReference type="SMART" id="SM00093"/>
    </source>
</evidence>
<dbReference type="InterPro" id="IPR036186">
    <property type="entry name" value="Serpin_sf"/>
</dbReference>
<dbReference type="InterPro" id="IPR042185">
    <property type="entry name" value="Serpin_sf_2"/>
</dbReference>
<sequence length="375" mass="40160">MAASNHVDFSLSLHHRLAPATDRDFCWSPYSVASALGLAAAAAGGRTRQEILGALRASDDDLTDILGLLKGATELDEAGAGAEDPVLAVANTLWAEGQLPLEDSYVRKLSDWPGGAVRGAPFRTAPEQARQEINADVARTTRDLIPELIAPGMVDSDTVAALVNALYLKTSWTEAFDEQATRDLPFHAPEGTREVPTMRVTRGLGYAARDGWQVVTLPAEGGLEAVVLLPDDGLAQAEPRLDAARIEALVSATRQQRLDLSMPKFEATGEAELQGALGELGARTLFTPDADFAPLTPHPLRVSAVLHQSVLRVDESGFEGAAATAVMMRLMAAVDEPDPIRVEVNRPFLFLVRHRETGALHFLARVVAPSWSGRG</sequence>
<name>A0A839DVF4_9PSEU</name>
<accession>A0A839DVF4</accession>
<dbReference type="GO" id="GO:0004867">
    <property type="term" value="F:serine-type endopeptidase inhibitor activity"/>
    <property type="evidence" value="ECO:0007669"/>
    <property type="project" value="InterPro"/>
</dbReference>
<dbReference type="Pfam" id="PF00079">
    <property type="entry name" value="Serpin"/>
    <property type="match status" value="1"/>
</dbReference>
<dbReference type="PANTHER" id="PTHR11461:SF211">
    <property type="entry name" value="GH10112P-RELATED"/>
    <property type="match status" value="1"/>
</dbReference>
<keyword evidence="4" id="KW-1185">Reference proteome</keyword>
<dbReference type="GO" id="GO:0005615">
    <property type="term" value="C:extracellular space"/>
    <property type="evidence" value="ECO:0007669"/>
    <property type="project" value="InterPro"/>
</dbReference>
<organism evidence="3 4">
    <name type="scientific">Halosaccharopolyspora lacisalsi</name>
    <dbReference type="NCBI Taxonomy" id="1000566"/>
    <lineage>
        <taxon>Bacteria</taxon>
        <taxon>Bacillati</taxon>
        <taxon>Actinomycetota</taxon>
        <taxon>Actinomycetes</taxon>
        <taxon>Pseudonocardiales</taxon>
        <taxon>Pseudonocardiaceae</taxon>
        <taxon>Halosaccharopolyspora</taxon>
    </lineage>
</organism>
<evidence type="ECO:0000313" key="3">
    <source>
        <dbReference type="EMBL" id="MBA8825474.1"/>
    </source>
</evidence>
<dbReference type="Gene3D" id="2.30.39.10">
    <property type="entry name" value="Alpha-1-antitrypsin, domain 1"/>
    <property type="match status" value="1"/>
</dbReference>
<dbReference type="Gene3D" id="3.30.497.10">
    <property type="entry name" value="Antithrombin, subunit I, domain 2"/>
    <property type="match status" value="1"/>
</dbReference>
<dbReference type="SUPFAM" id="SSF56574">
    <property type="entry name" value="Serpins"/>
    <property type="match status" value="1"/>
</dbReference>
<dbReference type="InterPro" id="IPR023795">
    <property type="entry name" value="Serpin_CS"/>
</dbReference>
<dbReference type="InterPro" id="IPR000215">
    <property type="entry name" value="Serpin_fam"/>
</dbReference>
<dbReference type="CDD" id="cd19590">
    <property type="entry name" value="serpin_thermopin-like"/>
    <property type="match status" value="1"/>
</dbReference>
<evidence type="ECO:0000256" key="1">
    <source>
        <dbReference type="RuleBase" id="RU000411"/>
    </source>
</evidence>
<dbReference type="Proteomes" id="UP000569329">
    <property type="component" value="Unassembled WGS sequence"/>
</dbReference>
<dbReference type="SMART" id="SM00093">
    <property type="entry name" value="SERPIN"/>
    <property type="match status" value="1"/>
</dbReference>
<comment type="caution">
    <text evidence="3">The sequence shown here is derived from an EMBL/GenBank/DDBJ whole genome shotgun (WGS) entry which is preliminary data.</text>
</comment>
<dbReference type="PANTHER" id="PTHR11461">
    <property type="entry name" value="SERINE PROTEASE INHIBITOR, SERPIN"/>
    <property type="match status" value="1"/>
</dbReference>
<dbReference type="EMBL" id="JACGWZ010000003">
    <property type="protein sequence ID" value="MBA8825474.1"/>
    <property type="molecule type" value="Genomic_DNA"/>
</dbReference>